<name>A0ABW8DQ70_9PSED</name>
<dbReference type="RefSeq" id="WP_261735050.1">
    <property type="nucleotide sequence ID" value="NZ_JALKQL010000001.1"/>
</dbReference>
<gene>
    <name evidence="1" type="ORF">ACIOUF_23890</name>
</gene>
<dbReference type="Proteomes" id="UP001617296">
    <property type="component" value="Unassembled WGS sequence"/>
</dbReference>
<dbReference type="SUPFAM" id="SSF81901">
    <property type="entry name" value="HCP-like"/>
    <property type="match status" value="1"/>
</dbReference>
<dbReference type="Gene3D" id="1.25.40.10">
    <property type="entry name" value="Tetratricopeptide repeat domain"/>
    <property type="match status" value="1"/>
</dbReference>
<evidence type="ECO:0008006" key="3">
    <source>
        <dbReference type="Google" id="ProtNLM"/>
    </source>
</evidence>
<dbReference type="InterPro" id="IPR011990">
    <property type="entry name" value="TPR-like_helical_dom_sf"/>
</dbReference>
<protein>
    <recommendedName>
        <fullName evidence="3">Sel1 repeat family protein</fullName>
    </recommendedName>
</protein>
<comment type="caution">
    <text evidence="1">The sequence shown here is derived from an EMBL/GenBank/DDBJ whole genome shotgun (WGS) entry which is preliminary data.</text>
</comment>
<evidence type="ECO:0000313" key="1">
    <source>
        <dbReference type="EMBL" id="MFJ2289358.1"/>
    </source>
</evidence>
<organism evidence="1 2">
    <name type="scientific">Pseudomonas iridis</name>
    <dbReference type="NCBI Taxonomy" id="2710587"/>
    <lineage>
        <taxon>Bacteria</taxon>
        <taxon>Pseudomonadati</taxon>
        <taxon>Pseudomonadota</taxon>
        <taxon>Gammaproteobacteria</taxon>
        <taxon>Pseudomonadales</taxon>
        <taxon>Pseudomonadaceae</taxon>
        <taxon>Pseudomonas</taxon>
    </lineage>
</organism>
<keyword evidence="2" id="KW-1185">Reference proteome</keyword>
<proteinExistence type="predicted"/>
<dbReference type="EMBL" id="JBIUVY010000059">
    <property type="protein sequence ID" value="MFJ2289358.1"/>
    <property type="molecule type" value="Genomic_DNA"/>
</dbReference>
<reference evidence="1 2" key="1">
    <citation type="submission" date="2024-10" db="EMBL/GenBank/DDBJ databases">
        <title>The Natural Products Discovery Center: Release of the First 8490 Sequenced Strains for Exploring Actinobacteria Biosynthetic Diversity.</title>
        <authorList>
            <person name="Kalkreuter E."/>
            <person name="Kautsar S.A."/>
            <person name="Yang D."/>
            <person name="Bader C.D."/>
            <person name="Teijaro C.N."/>
            <person name="Fluegel L."/>
            <person name="Davis C.M."/>
            <person name="Simpson J.R."/>
            <person name="Lauterbach L."/>
            <person name="Steele A.D."/>
            <person name="Gui C."/>
            <person name="Meng S."/>
            <person name="Li G."/>
            <person name="Viehrig K."/>
            <person name="Ye F."/>
            <person name="Su P."/>
            <person name="Kiefer A.F."/>
            <person name="Nichols A."/>
            <person name="Cepeda A.J."/>
            <person name="Yan W."/>
            <person name="Fan B."/>
            <person name="Jiang Y."/>
            <person name="Adhikari A."/>
            <person name="Zheng C.-J."/>
            <person name="Schuster L."/>
            <person name="Cowan T.M."/>
            <person name="Smanski M.J."/>
            <person name="Chevrette M.G."/>
            <person name="De Carvalho L.P.S."/>
            <person name="Shen B."/>
        </authorList>
    </citation>
    <scope>NUCLEOTIDE SEQUENCE [LARGE SCALE GENOMIC DNA]</scope>
    <source>
        <strain evidence="1 2">NPDC087689</strain>
    </source>
</reference>
<evidence type="ECO:0000313" key="2">
    <source>
        <dbReference type="Proteomes" id="UP001617296"/>
    </source>
</evidence>
<sequence length="92" mass="10014">MLRLSSRDDLCNEMGSCTGKSGKDWREHALKVARERAENGDSDAMTMLYTANQGLDWLEKAANAGNGVAQKMLAGVYQDAAGGFLYRVAVKK</sequence>
<accession>A0ABW8DQ70</accession>